<gene>
    <name evidence="6 8" type="primary">dinG</name>
    <name evidence="8" type="ORF">EVB03_01100</name>
</gene>
<dbReference type="InterPro" id="IPR045028">
    <property type="entry name" value="DinG/Rad3-like"/>
</dbReference>
<dbReference type="GO" id="GO:0009432">
    <property type="term" value="P:SOS response"/>
    <property type="evidence" value="ECO:0007669"/>
    <property type="project" value="TreeGrafter"/>
</dbReference>
<dbReference type="EMBL" id="SHBP01000001">
    <property type="protein sequence ID" value="RZO22989.1"/>
    <property type="molecule type" value="Genomic_DNA"/>
</dbReference>
<dbReference type="PANTHER" id="PTHR11472:SF59">
    <property type="entry name" value="ATP-DEPENDENT DNA HELICASE DING"/>
    <property type="match status" value="1"/>
</dbReference>
<keyword evidence="6" id="KW-0413">Isomerase</keyword>
<dbReference type="GO" id="GO:0051539">
    <property type="term" value="F:4 iron, 4 sulfur cluster binding"/>
    <property type="evidence" value="ECO:0007669"/>
    <property type="project" value="UniProtKB-UniRule"/>
</dbReference>
<feature type="domain" description="Helicase ATP-binding" evidence="7">
    <location>
        <begin position="15"/>
        <end position="305"/>
    </location>
</feature>
<comment type="function">
    <text evidence="6">DNA-dependent ATPase and 5'-3' DNA helicase. Unwinds D-loops, R-loops, forked DNA and G-quadruplex DNA.</text>
</comment>
<comment type="catalytic activity">
    <reaction evidence="6">
        <text>ATP + H2O = ADP + phosphate + H(+)</text>
        <dbReference type="Rhea" id="RHEA:13065"/>
        <dbReference type="ChEBI" id="CHEBI:15377"/>
        <dbReference type="ChEBI" id="CHEBI:15378"/>
        <dbReference type="ChEBI" id="CHEBI:30616"/>
        <dbReference type="ChEBI" id="CHEBI:43474"/>
        <dbReference type="ChEBI" id="CHEBI:456216"/>
        <dbReference type="EC" id="5.6.2.3"/>
    </reaction>
</comment>
<keyword evidence="3 6" id="KW-0378">Hydrolase</keyword>
<dbReference type="Proteomes" id="UP000315889">
    <property type="component" value="Unassembled WGS sequence"/>
</dbReference>
<name>A0A520MP47_9GAMM</name>
<dbReference type="Gene3D" id="3.40.50.300">
    <property type="entry name" value="P-loop containing nucleotide triphosphate hydrolases"/>
    <property type="match status" value="2"/>
</dbReference>
<proteinExistence type="inferred from homology"/>
<evidence type="ECO:0000313" key="8">
    <source>
        <dbReference type="EMBL" id="RZO22989.1"/>
    </source>
</evidence>
<dbReference type="PANTHER" id="PTHR11472">
    <property type="entry name" value="DNA REPAIR DEAD HELICASE RAD3/XP-D SUBFAMILY MEMBER"/>
    <property type="match status" value="1"/>
</dbReference>
<evidence type="ECO:0000256" key="5">
    <source>
        <dbReference type="ARBA" id="ARBA00023125"/>
    </source>
</evidence>
<keyword evidence="1 6" id="KW-0004">4Fe-4S</keyword>
<dbReference type="FunFam" id="3.40.50.300:FF:000437">
    <property type="entry name" value="ATP-dependent DNA helicase DinG"/>
    <property type="match status" value="1"/>
</dbReference>
<dbReference type="InterPro" id="IPR039000">
    <property type="entry name" value="DinG_proteobact"/>
</dbReference>
<keyword evidence="6 8" id="KW-0347">Helicase</keyword>
<dbReference type="InterPro" id="IPR027417">
    <property type="entry name" value="P-loop_NTPase"/>
</dbReference>
<keyword evidence="2 6" id="KW-0547">Nucleotide-binding</keyword>
<dbReference type="GO" id="GO:0016887">
    <property type="term" value="F:ATP hydrolysis activity"/>
    <property type="evidence" value="ECO:0007669"/>
    <property type="project" value="RHEA"/>
</dbReference>
<dbReference type="InterPro" id="IPR006555">
    <property type="entry name" value="ATP-dep_Helicase_C"/>
</dbReference>
<dbReference type="NCBIfam" id="NF008729">
    <property type="entry name" value="PRK11747.1"/>
    <property type="match status" value="1"/>
</dbReference>
<evidence type="ECO:0000256" key="6">
    <source>
        <dbReference type="HAMAP-Rule" id="MF_02205"/>
    </source>
</evidence>
<evidence type="ECO:0000256" key="4">
    <source>
        <dbReference type="ARBA" id="ARBA00022840"/>
    </source>
</evidence>
<comment type="cofactor">
    <cofactor evidence="6">
        <name>[4Fe-4S] cluster</name>
        <dbReference type="ChEBI" id="CHEBI:49883"/>
    </cofactor>
    <text evidence="6">Binds 1 [4Fe-4S] cluster.</text>
</comment>
<dbReference type="HAMAP" id="MF_02205">
    <property type="entry name" value="DinG_proteobact"/>
    <property type="match status" value="1"/>
</dbReference>
<sequence length="700" mass="77879">MLDSDVRDEIQQGYRQFLEARGLRPRLGQKQMVAAIANSLSDDDADKRLSVIEAGTGTGKTVGYLIAALPIARALKKTVVVSTGTIALQEQLVIKDIPELLEACGWDYSFALVKGRGRYACNLRMEQCLDSIKAKDAGVFLFEDEQQFNPNAQTESLYREMWDALEDGSWNGDRDSWDTHIRDMEWRALTVDRRQCTGRRCRFVNQCPFFKARGDIEESDCIVANHDLVMADLALGGGAILPPPEDCIYICDEGHRLGDTAIRHFGAECRINSTLAWLERIPKQCKGQAPIFSKDTALAEQLPRIEKEAGKISELLAIAYPVMKEHLDKAEDYEGQFRFAHGDVGVAVRDIAAQITLHTSGWVGRLEVLEDTLSEALSDKQYPVAMPDIELFYQQAGTWLSGAERLLSLWDRLHRELHDDGVPMACWLKLDDTTGGNVDISVNASPIQAAEILKDRLWGNCYGAVVTSATLRSLGNFSTLQRETGVPDSAHFLSVAGAFDYAKSAVLRVPSDAIEGNAVEEHTRYIIDNLASMIEDKAGTLVLFSSKRQMEQVFDELPNDLAKLILIQGQYSNREMVRLHKERIDQGKTSVLLGLASFAEGVDLPDDYCRHVVIAKLPFAVPNEPLQEALAEWIESQGGNSFFDISLPLASLRLIQASGRLLRTETDTGTVSILDKRLVTKRYGKQLLDALPPFHREVGH</sequence>
<feature type="binding site" evidence="6">
    <location>
        <position position="196"/>
    </location>
    <ligand>
        <name>[4Fe-4S] cluster</name>
        <dbReference type="ChEBI" id="CHEBI:49883"/>
    </ligand>
</feature>
<dbReference type="GO" id="GO:0043139">
    <property type="term" value="F:5'-3' DNA helicase activity"/>
    <property type="evidence" value="ECO:0007669"/>
    <property type="project" value="UniProtKB-UniRule"/>
</dbReference>
<evidence type="ECO:0000256" key="1">
    <source>
        <dbReference type="ARBA" id="ARBA00022485"/>
    </source>
</evidence>
<keyword evidence="6" id="KW-0408">Iron</keyword>
<comment type="caution">
    <text evidence="8">The sequence shown here is derived from an EMBL/GenBank/DDBJ whole genome shotgun (WGS) entry which is preliminary data.</text>
</comment>
<evidence type="ECO:0000256" key="2">
    <source>
        <dbReference type="ARBA" id="ARBA00022741"/>
    </source>
</evidence>
<dbReference type="SUPFAM" id="SSF52540">
    <property type="entry name" value="P-loop containing nucleoside triphosphate hydrolases"/>
    <property type="match status" value="1"/>
</dbReference>
<feature type="binding site" evidence="6">
    <location>
        <position position="201"/>
    </location>
    <ligand>
        <name>[4Fe-4S] cluster</name>
        <dbReference type="ChEBI" id="CHEBI:49883"/>
    </ligand>
</feature>
<dbReference type="GO" id="GO:0033677">
    <property type="term" value="F:DNA/RNA helicase activity"/>
    <property type="evidence" value="ECO:0007669"/>
    <property type="project" value="TreeGrafter"/>
</dbReference>
<organism evidence="8 9">
    <name type="scientific">SAR92 clade bacterium</name>
    <dbReference type="NCBI Taxonomy" id="2315479"/>
    <lineage>
        <taxon>Bacteria</taxon>
        <taxon>Pseudomonadati</taxon>
        <taxon>Pseudomonadota</taxon>
        <taxon>Gammaproteobacteria</taxon>
        <taxon>Cellvibrionales</taxon>
        <taxon>Porticoccaceae</taxon>
        <taxon>SAR92 clade</taxon>
    </lineage>
</organism>
<comment type="similarity">
    <text evidence="6">Belongs to the helicase family. DinG subfamily. Type 1 sub-subfamily.</text>
</comment>
<keyword evidence="5 6" id="KW-0238">DNA-binding</keyword>
<evidence type="ECO:0000256" key="3">
    <source>
        <dbReference type="ARBA" id="ARBA00022801"/>
    </source>
</evidence>
<dbReference type="SMART" id="SM00491">
    <property type="entry name" value="HELICc2"/>
    <property type="match status" value="1"/>
</dbReference>
<keyword evidence="6" id="KW-0411">Iron-sulfur</keyword>
<dbReference type="Pfam" id="PF13307">
    <property type="entry name" value="Helicase_C_2"/>
    <property type="match status" value="1"/>
</dbReference>
<dbReference type="GO" id="GO:0006281">
    <property type="term" value="P:DNA repair"/>
    <property type="evidence" value="ECO:0007669"/>
    <property type="project" value="TreeGrafter"/>
</dbReference>
<feature type="binding site" evidence="6">
    <location>
        <position position="207"/>
    </location>
    <ligand>
        <name>[4Fe-4S] cluster</name>
        <dbReference type="ChEBI" id="CHEBI:49883"/>
    </ligand>
</feature>
<keyword evidence="4 6" id="KW-0067">ATP-binding</keyword>
<accession>A0A520MP47</accession>
<dbReference type="PROSITE" id="PS51193">
    <property type="entry name" value="HELICASE_ATP_BIND_2"/>
    <property type="match status" value="1"/>
</dbReference>
<dbReference type="EC" id="5.6.2.3" evidence="6"/>
<protein>
    <recommendedName>
        <fullName evidence="6">ATP-dependent DNA helicase DinG</fullName>
        <ecNumber evidence="6">5.6.2.3</ecNumber>
    </recommendedName>
    <alternativeName>
        <fullName evidence="6">DNA 5'-3' helicase DinG</fullName>
    </alternativeName>
</protein>
<dbReference type="GO" id="GO:0046872">
    <property type="term" value="F:metal ion binding"/>
    <property type="evidence" value="ECO:0007669"/>
    <property type="project" value="UniProtKB-KW"/>
</dbReference>
<evidence type="ECO:0000313" key="9">
    <source>
        <dbReference type="Proteomes" id="UP000315889"/>
    </source>
</evidence>
<dbReference type="AlphaFoldDB" id="A0A520MP47"/>
<reference evidence="8 9" key="1">
    <citation type="submission" date="2019-02" db="EMBL/GenBank/DDBJ databases">
        <title>Prokaryotic population dynamics and viral predation in marine succession experiment using metagenomics: the confinement effect.</title>
        <authorList>
            <person name="Haro-Moreno J.M."/>
            <person name="Rodriguez-Valera F."/>
            <person name="Lopez-Perez M."/>
        </authorList>
    </citation>
    <scope>NUCLEOTIDE SEQUENCE [LARGE SCALE GENOMIC DNA]</scope>
    <source>
        <strain evidence="8">MED-G170</strain>
    </source>
</reference>
<feature type="binding site" evidence="6">
    <location>
        <position position="121"/>
    </location>
    <ligand>
        <name>[4Fe-4S] cluster</name>
        <dbReference type="ChEBI" id="CHEBI:49883"/>
    </ligand>
</feature>
<dbReference type="GO" id="GO:0003677">
    <property type="term" value="F:DNA binding"/>
    <property type="evidence" value="ECO:0007669"/>
    <property type="project" value="UniProtKB-UniRule"/>
</dbReference>
<dbReference type="InterPro" id="IPR014013">
    <property type="entry name" value="Helic_SF1/SF2_ATP-bd_DinG/Rad3"/>
</dbReference>
<evidence type="ECO:0000259" key="7">
    <source>
        <dbReference type="PROSITE" id="PS51193"/>
    </source>
</evidence>
<dbReference type="GO" id="GO:0005524">
    <property type="term" value="F:ATP binding"/>
    <property type="evidence" value="ECO:0007669"/>
    <property type="project" value="UniProtKB-UniRule"/>
</dbReference>
<keyword evidence="6" id="KW-0479">Metal-binding</keyword>